<proteinExistence type="predicted"/>
<accession>A0AAD5JIE8</accession>
<gene>
    <name evidence="1" type="ORF">LWI28_020496</name>
</gene>
<dbReference type="AlphaFoldDB" id="A0AAD5JIE8"/>
<dbReference type="Proteomes" id="UP001064489">
    <property type="component" value="Chromosome 9"/>
</dbReference>
<evidence type="ECO:0000313" key="1">
    <source>
        <dbReference type="EMBL" id="KAI9201231.1"/>
    </source>
</evidence>
<protein>
    <submittedName>
        <fullName evidence="1">Uncharacterized protein</fullName>
    </submittedName>
</protein>
<comment type="caution">
    <text evidence="1">The sequence shown here is derived from an EMBL/GenBank/DDBJ whole genome shotgun (WGS) entry which is preliminary data.</text>
</comment>
<organism evidence="1 2">
    <name type="scientific">Acer negundo</name>
    <name type="common">Box elder</name>
    <dbReference type="NCBI Taxonomy" id="4023"/>
    <lineage>
        <taxon>Eukaryota</taxon>
        <taxon>Viridiplantae</taxon>
        <taxon>Streptophyta</taxon>
        <taxon>Embryophyta</taxon>
        <taxon>Tracheophyta</taxon>
        <taxon>Spermatophyta</taxon>
        <taxon>Magnoliopsida</taxon>
        <taxon>eudicotyledons</taxon>
        <taxon>Gunneridae</taxon>
        <taxon>Pentapetalae</taxon>
        <taxon>rosids</taxon>
        <taxon>malvids</taxon>
        <taxon>Sapindales</taxon>
        <taxon>Sapindaceae</taxon>
        <taxon>Hippocastanoideae</taxon>
        <taxon>Acereae</taxon>
        <taxon>Acer</taxon>
    </lineage>
</organism>
<sequence length="94" mass="10407">MGSCGTRSMLVRAGWKGYRGNAARTHIYRNRNGVACYFQSEKENGARHVQGDIHAPSPEDEYGSWILAKLVQGKGRVQTTANTTPFFFLVGEAE</sequence>
<reference evidence="1" key="1">
    <citation type="journal article" date="2022" name="Plant J.">
        <title>Strategies of tolerance reflected in two North American maple genomes.</title>
        <authorList>
            <person name="McEvoy S.L."/>
            <person name="Sezen U.U."/>
            <person name="Trouern-Trend A."/>
            <person name="McMahon S.M."/>
            <person name="Schaberg P.G."/>
            <person name="Yang J."/>
            <person name="Wegrzyn J.L."/>
            <person name="Swenson N.G."/>
        </authorList>
    </citation>
    <scope>NUCLEOTIDE SEQUENCE</scope>
    <source>
        <strain evidence="1">91603</strain>
    </source>
</reference>
<name>A0AAD5JIE8_ACENE</name>
<reference evidence="1" key="2">
    <citation type="submission" date="2023-02" db="EMBL/GenBank/DDBJ databases">
        <authorList>
            <person name="Swenson N.G."/>
            <person name="Wegrzyn J.L."/>
            <person name="Mcevoy S.L."/>
        </authorList>
    </citation>
    <scope>NUCLEOTIDE SEQUENCE</scope>
    <source>
        <strain evidence="1">91603</strain>
        <tissue evidence="1">Leaf</tissue>
    </source>
</reference>
<evidence type="ECO:0000313" key="2">
    <source>
        <dbReference type="Proteomes" id="UP001064489"/>
    </source>
</evidence>
<dbReference type="EMBL" id="JAJSOW010000001">
    <property type="protein sequence ID" value="KAI9201231.1"/>
    <property type="molecule type" value="Genomic_DNA"/>
</dbReference>
<keyword evidence="2" id="KW-1185">Reference proteome</keyword>